<feature type="region of interest" description="Disordered" evidence="1">
    <location>
        <begin position="1"/>
        <end position="24"/>
    </location>
</feature>
<name>A0A6A6EBA8_9PEZI</name>
<protein>
    <submittedName>
        <fullName evidence="2">Uncharacterized protein</fullName>
    </submittedName>
</protein>
<dbReference type="AlphaFoldDB" id="A0A6A6EBA8"/>
<sequence>MYITSDLFASSDPLQGRGDSPTTQNWNIMAETRQPMHLGKRKRRMDVEETLTTSPCFRQTSPASNKMFKYSANYNHSPADLPYKAATGPMFEARPLKQPRHGYPKKATLVRSSSHLMDIVTESSSSTNTPSTNDLRPCHICHKAPMRKRELENYIECQGCGERACYVCARACAGGCYKKLCSTCCIEVGEDGDTWCGDCFSRYMGRP</sequence>
<evidence type="ECO:0000313" key="2">
    <source>
        <dbReference type="EMBL" id="KAF2187818.1"/>
    </source>
</evidence>
<dbReference type="EMBL" id="ML994626">
    <property type="protein sequence ID" value="KAF2187818.1"/>
    <property type="molecule type" value="Genomic_DNA"/>
</dbReference>
<accession>A0A6A6EBA8</accession>
<dbReference type="Proteomes" id="UP000800200">
    <property type="component" value="Unassembled WGS sequence"/>
</dbReference>
<reference evidence="2" key="1">
    <citation type="journal article" date="2020" name="Stud. Mycol.">
        <title>101 Dothideomycetes genomes: a test case for predicting lifestyles and emergence of pathogens.</title>
        <authorList>
            <person name="Haridas S."/>
            <person name="Albert R."/>
            <person name="Binder M."/>
            <person name="Bloem J."/>
            <person name="Labutti K."/>
            <person name="Salamov A."/>
            <person name="Andreopoulos B."/>
            <person name="Baker S."/>
            <person name="Barry K."/>
            <person name="Bills G."/>
            <person name="Bluhm B."/>
            <person name="Cannon C."/>
            <person name="Castanera R."/>
            <person name="Culley D."/>
            <person name="Daum C."/>
            <person name="Ezra D."/>
            <person name="Gonzalez J."/>
            <person name="Henrissat B."/>
            <person name="Kuo A."/>
            <person name="Liang C."/>
            <person name="Lipzen A."/>
            <person name="Lutzoni F."/>
            <person name="Magnuson J."/>
            <person name="Mondo S."/>
            <person name="Nolan M."/>
            <person name="Ohm R."/>
            <person name="Pangilinan J."/>
            <person name="Park H.-J."/>
            <person name="Ramirez L."/>
            <person name="Alfaro M."/>
            <person name="Sun H."/>
            <person name="Tritt A."/>
            <person name="Yoshinaga Y."/>
            <person name="Zwiers L.-H."/>
            <person name="Turgeon B."/>
            <person name="Goodwin S."/>
            <person name="Spatafora J."/>
            <person name="Crous P."/>
            <person name="Grigoriev I."/>
        </authorList>
    </citation>
    <scope>NUCLEOTIDE SEQUENCE</scope>
    <source>
        <strain evidence="2">CBS 207.26</strain>
    </source>
</reference>
<dbReference type="OrthoDB" id="5377226at2759"/>
<organism evidence="2 3">
    <name type="scientific">Zopfia rhizophila CBS 207.26</name>
    <dbReference type="NCBI Taxonomy" id="1314779"/>
    <lineage>
        <taxon>Eukaryota</taxon>
        <taxon>Fungi</taxon>
        <taxon>Dikarya</taxon>
        <taxon>Ascomycota</taxon>
        <taxon>Pezizomycotina</taxon>
        <taxon>Dothideomycetes</taxon>
        <taxon>Dothideomycetes incertae sedis</taxon>
        <taxon>Zopfiaceae</taxon>
        <taxon>Zopfia</taxon>
    </lineage>
</organism>
<keyword evidence="3" id="KW-1185">Reference proteome</keyword>
<proteinExistence type="predicted"/>
<evidence type="ECO:0000256" key="1">
    <source>
        <dbReference type="SAM" id="MobiDB-lite"/>
    </source>
</evidence>
<gene>
    <name evidence="2" type="ORF">K469DRAFT_737936</name>
</gene>
<evidence type="ECO:0000313" key="3">
    <source>
        <dbReference type="Proteomes" id="UP000800200"/>
    </source>
</evidence>